<evidence type="ECO:0000313" key="11">
    <source>
        <dbReference type="Proteomes" id="UP001172673"/>
    </source>
</evidence>
<evidence type="ECO:0000256" key="4">
    <source>
        <dbReference type="ARBA" id="ARBA00023204"/>
    </source>
</evidence>
<dbReference type="InterPro" id="IPR042488">
    <property type="entry name" value="Rad4_BHD3_sf"/>
</dbReference>
<dbReference type="PANTHER" id="PTHR12135">
    <property type="entry name" value="DNA REPAIR PROTEIN XP-C / RAD4"/>
    <property type="match status" value="1"/>
</dbReference>
<protein>
    <recommendedName>
        <fullName evidence="12">Rad4-domain-containing protein</fullName>
    </recommendedName>
</protein>
<dbReference type="InterPro" id="IPR036985">
    <property type="entry name" value="Transglutaminase-like_sf"/>
</dbReference>
<evidence type="ECO:0000256" key="3">
    <source>
        <dbReference type="ARBA" id="ARBA00022763"/>
    </source>
</evidence>
<reference evidence="10" key="1">
    <citation type="submission" date="2022-10" db="EMBL/GenBank/DDBJ databases">
        <title>Culturing micro-colonial fungi from biological soil crusts in the Mojave desert and describing Neophaeococcomyces mojavensis, and introducing the new genera and species Taxawa tesnikishii.</title>
        <authorList>
            <person name="Kurbessoian T."/>
            <person name="Stajich J.E."/>
        </authorList>
    </citation>
    <scope>NUCLEOTIDE SEQUENCE</scope>
    <source>
        <strain evidence="10">TK_41</strain>
    </source>
</reference>
<evidence type="ECO:0000259" key="8">
    <source>
        <dbReference type="SMART" id="SM01031"/>
    </source>
</evidence>
<feature type="region of interest" description="Disordered" evidence="6">
    <location>
        <begin position="744"/>
        <end position="801"/>
    </location>
</feature>
<gene>
    <name evidence="10" type="ORF">H2200_002598</name>
</gene>
<dbReference type="AlphaFoldDB" id="A0AA38XJ66"/>
<feature type="region of interest" description="Disordered" evidence="6">
    <location>
        <begin position="582"/>
        <end position="603"/>
    </location>
</feature>
<feature type="compositionally biased region" description="Basic and acidic residues" evidence="6">
    <location>
        <begin position="836"/>
        <end position="846"/>
    </location>
</feature>
<comment type="similarity">
    <text evidence="2">Belongs to the XPC family.</text>
</comment>
<dbReference type="InterPro" id="IPR018327">
    <property type="entry name" value="BHD_2"/>
</dbReference>
<dbReference type="GO" id="GO:0000111">
    <property type="term" value="C:nucleotide-excision repair factor 2 complex"/>
    <property type="evidence" value="ECO:0007669"/>
    <property type="project" value="TreeGrafter"/>
</dbReference>
<dbReference type="Pfam" id="PF10404">
    <property type="entry name" value="BHD_2"/>
    <property type="match status" value="1"/>
</dbReference>
<feature type="compositionally biased region" description="Basic and acidic residues" evidence="6">
    <location>
        <begin position="744"/>
        <end position="761"/>
    </location>
</feature>
<dbReference type="InterPro" id="IPR018328">
    <property type="entry name" value="Rad4_beta-hairpin_dom3"/>
</dbReference>
<dbReference type="GO" id="GO:0006289">
    <property type="term" value="P:nucleotide-excision repair"/>
    <property type="evidence" value="ECO:0007669"/>
    <property type="project" value="InterPro"/>
</dbReference>
<feature type="region of interest" description="Disordered" evidence="6">
    <location>
        <begin position="1"/>
        <end position="109"/>
    </location>
</feature>
<keyword evidence="4" id="KW-0234">DNA repair</keyword>
<dbReference type="Gene3D" id="3.30.70.2460">
    <property type="entry name" value="Rad4, beta-hairpin domain BHD3"/>
    <property type="match status" value="1"/>
</dbReference>
<proteinExistence type="inferred from homology"/>
<dbReference type="InterPro" id="IPR018325">
    <property type="entry name" value="Rad4/PNGase_transGLS-fold"/>
</dbReference>
<dbReference type="InterPro" id="IPR038765">
    <property type="entry name" value="Papain-like_cys_pep_sf"/>
</dbReference>
<feature type="compositionally biased region" description="Polar residues" evidence="6">
    <location>
        <begin position="998"/>
        <end position="1015"/>
    </location>
</feature>
<feature type="compositionally biased region" description="Basic and acidic residues" evidence="6">
    <location>
        <begin position="99"/>
        <end position="109"/>
    </location>
</feature>
<feature type="domain" description="Rad4 beta-hairpin" evidence="8">
    <location>
        <begin position="565"/>
        <end position="625"/>
    </location>
</feature>
<evidence type="ECO:0000313" key="10">
    <source>
        <dbReference type="EMBL" id="KAJ9614462.1"/>
    </source>
</evidence>
<dbReference type="Pfam" id="PF10405">
    <property type="entry name" value="BHD_3"/>
    <property type="match status" value="1"/>
</dbReference>
<evidence type="ECO:0000256" key="6">
    <source>
        <dbReference type="SAM" id="MobiDB-lite"/>
    </source>
</evidence>
<dbReference type="SMART" id="SM01030">
    <property type="entry name" value="BHD_1"/>
    <property type="match status" value="1"/>
</dbReference>
<dbReference type="Pfam" id="PF03835">
    <property type="entry name" value="Rad4"/>
    <property type="match status" value="1"/>
</dbReference>
<dbReference type="GO" id="GO:0003684">
    <property type="term" value="F:damaged DNA binding"/>
    <property type="evidence" value="ECO:0007669"/>
    <property type="project" value="InterPro"/>
</dbReference>
<sequence length="1039" mass="115620">MPPKRKQPGRSSPRATRQSARQREKSDDGISKVHQEMLAEAAEEEKASNSKSKPAKRPAAQRRADPDDEIPGVYQEMLAEALAEEETAAKTRSSKRRKLSEEPSSKIELDIDLFGGPADVGDSASTEANPQNLQQITLTEFDTATESEAEFEDVDLEPTAEEVDYDEQPEQKPLELNLSKATTTKSVVPKRKAVTAAERKLRMDVHRAHIVMLLAHLKCRNQWCNSESIQAILKPLVSRRITNLLHVDERKPQYERNQSFMKGIEEVSAIWDEQWTISGQGMRRAYWRDDVDAIKESDDAEDLDFDDFKAAAVSKQGSRDLSAQLFCALLRSVALDVRLVCSLQALPFSSVAKGQTPQKPKAEYIHAPPQDYGSASSTDSRKRKVFEQSPFPIFWVEVFSPAIQTWIPLDPVVRRTINKPKTGFEPHGNDNYNRLTYVIALEDDGAVKDVTKRYTQFYNSKVRKQRVESSPGGEKWWEKTMAVLEKPFREARDDIEDVFLQKRAESEPMPNNIEDFRGHSVYVLERHLRKNEVIHPRRESGKVTIGFGKNARIVSVFRRRDVHVCRTADAWYRRGRDVKEGEQPLKRAVPKRKRTPVADDFDDDEEAADGTALYAEFQTSLYEPPPAINGKVPRNGYGNLDVYVPSMIPAGAVHVRHPLAVQAARILGIDYVEAVTGFQFKGRQGTAVVDGVVVSMNMTHAMITVIEGLESQASNEAHEARSRIVLATWKRWLTALRIKEHVRQQYGDREEDVKGKAREVDSDASDEDETYRPEDDGGGFMLEGGGPIESDDESPTVPMPSRVPDLRPLELPPEVVHQAVIIVQSPNKLPYSPTEDLPKPQVHEPEVVTAESGGSLLEEETGEGGFLPDDGDRSMSEVPKQPTTAMAGTASEEGGGFLLEDEDQKGGGFLPEDEDVTGGVFLAETNNEPATEEAADNAAASLAARDKGHNFRAVDKGSVEVDEDPSRNPSRTDQREEVPQSTPVQRELKPEGRALTPTLGSVNGESPASTHTPGSLLSHDPDEDDAEPEWLLNSLGEID</sequence>
<organism evidence="10 11">
    <name type="scientific">Cladophialophora chaetospira</name>
    <dbReference type="NCBI Taxonomy" id="386627"/>
    <lineage>
        <taxon>Eukaryota</taxon>
        <taxon>Fungi</taxon>
        <taxon>Dikarya</taxon>
        <taxon>Ascomycota</taxon>
        <taxon>Pezizomycotina</taxon>
        <taxon>Eurotiomycetes</taxon>
        <taxon>Chaetothyriomycetidae</taxon>
        <taxon>Chaetothyriales</taxon>
        <taxon>Herpotrichiellaceae</taxon>
        <taxon>Cladophialophora</taxon>
    </lineage>
</organism>
<dbReference type="EMBL" id="JAPDRK010000003">
    <property type="protein sequence ID" value="KAJ9614462.1"/>
    <property type="molecule type" value="Genomic_DNA"/>
</dbReference>
<feature type="compositionally biased region" description="Basic and acidic residues" evidence="6">
    <location>
        <begin position="944"/>
        <end position="978"/>
    </location>
</feature>
<dbReference type="GO" id="GO:0003697">
    <property type="term" value="F:single-stranded DNA binding"/>
    <property type="evidence" value="ECO:0007669"/>
    <property type="project" value="TreeGrafter"/>
</dbReference>
<dbReference type="Gene3D" id="3.30.60.290">
    <property type="entry name" value="Rad4, beta-hairpin domain BHD2"/>
    <property type="match status" value="1"/>
</dbReference>
<dbReference type="PANTHER" id="PTHR12135:SF0">
    <property type="entry name" value="DNA REPAIR PROTEIN COMPLEMENTING XP-C CELLS"/>
    <property type="match status" value="1"/>
</dbReference>
<evidence type="ECO:0008006" key="12">
    <source>
        <dbReference type="Google" id="ProtNLM"/>
    </source>
</evidence>
<keyword evidence="11" id="KW-1185">Reference proteome</keyword>
<evidence type="ECO:0000256" key="2">
    <source>
        <dbReference type="ARBA" id="ARBA00009525"/>
    </source>
</evidence>
<dbReference type="GO" id="GO:0071942">
    <property type="term" value="C:XPC complex"/>
    <property type="evidence" value="ECO:0007669"/>
    <property type="project" value="TreeGrafter"/>
</dbReference>
<dbReference type="SMART" id="SM01031">
    <property type="entry name" value="BHD_2"/>
    <property type="match status" value="1"/>
</dbReference>
<feature type="region of interest" description="Disordered" evidence="6">
    <location>
        <begin position="352"/>
        <end position="379"/>
    </location>
</feature>
<dbReference type="InterPro" id="IPR018326">
    <property type="entry name" value="Rad4_beta-hairpin_dom1"/>
</dbReference>
<evidence type="ECO:0000259" key="7">
    <source>
        <dbReference type="SMART" id="SM01030"/>
    </source>
</evidence>
<evidence type="ECO:0000256" key="5">
    <source>
        <dbReference type="ARBA" id="ARBA00023242"/>
    </source>
</evidence>
<dbReference type="SMART" id="SM01032">
    <property type="entry name" value="BHD_3"/>
    <property type="match status" value="1"/>
</dbReference>
<evidence type="ECO:0000259" key="9">
    <source>
        <dbReference type="SMART" id="SM01032"/>
    </source>
</evidence>
<dbReference type="Pfam" id="PF10403">
    <property type="entry name" value="BHD_1"/>
    <property type="match status" value="1"/>
</dbReference>
<dbReference type="InterPro" id="IPR004583">
    <property type="entry name" value="DNA_repair_Rad4"/>
</dbReference>
<feature type="domain" description="Rad4 beta-hairpin" evidence="9">
    <location>
        <begin position="632"/>
        <end position="706"/>
    </location>
</feature>
<dbReference type="Proteomes" id="UP001172673">
    <property type="component" value="Unassembled WGS sequence"/>
</dbReference>
<evidence type="ECO:0000256" key="1">
    <source>
        <dbReference type="ARBA" id="ARBA00004123"/>
    </source>
</evidence>
<keyword evidence="5" id="KW-0539">Nucleus</keyword>
<feature type="region of interest" description="Disordered" evidence="6">
    <location>
        <begin position="831"/>
        <end position="1039"/>
    </location>
</feature>
<name>A0AA38XJ66_9EURO</name>
<dbReference type="GO" id="GO:0006298">
    <property type="term" value="P:mismatch repair"/>
    <property type="evidence" value="ECO:0007669"/>
    <property type="project" value="TreeGrafter"/>
</dbReference>
<dbReference type="Gene3D" id="2.20.20.110">
    <property type="entry name" value="Rad4, beta-hairpin domain BHD1"/>
    <property type="match status" value="1"/>
</dbReference>
<comment type="caution">
    <text evidence="10">The sequence shown here is derived from an EMBL/GenBank/DDBJ whole genome shotgun (WGS) entry which is preliminary data.</text>
</comment>
<feature type="compositionally biased region" description="Gly residues" evidence="6">
    <location>
        <begin position="778"/>
        <end position="787"/>
    </location>
</feature>
<keyword evidence="3" id="KW-0227">DNA damage</keyword>
<dbReference type="SUPFAM" id="SSF54001">
    <property type="entry name" value="Cysteine proteinases"/>
    <property type="match status" value="1"/>
</dbReference>
<comment type="subcellular location">
    <subcellularLocation>
        <location evidence="1">Nucleus</location>
    </subcellularLocation>
</comment>
<feature type="compositionally biased region" description="Polar residues" evidence="6">
    <location>
        <begin position="9"/>
        <end position="19"/>
    </location>
</feature>
<accession>A0AA38XJ66</accession>
<feature type="compositionally biased region" description="Basic and acidic residues" evidence="6">
    <location>
        <begin position="21"/>
        <end position="37"/>
    </location>
</feature>
<dbReference type="Gene3D" id="3.90.260.10">
    <property type="entry name" value="Transglutaminase-like"/>
    <property type="match status" value="1"/>
</dbReference>
<dbReference type="GO" id="GO:0005737">
    <property type="term" value="C:cytoplasm"/>
    <property type="evidence" value="ECO:0007669"/>
    <property type="project" value="TreeGrafter"/>
</dbReference>
<feature type="domain" description="Rad4 beta-hairpin" evidence="7">
    <location>
        <begin position="505"/>
        <end position="563"/>
    </location>
</feature>